<dbReference type="Gene3D" id="3.40.50.12370">
    <property type="match status" value="1"/>
</dbReference>
<dbReference type="PRINTS" id="PR01438">
    <property type="entry name" value="UNVRSLSTRESS"/>
</dbReference>
<dbReference type="RefSeq" id="WP_168058574.1">
    <property type="nucleotide sequence ID" value="NZ_VTOW01000001.1"/>
</dbReference>
<dbReference type="InterPro" id="IPR027417">
    <property type="entry name" value="P-loop_NTPase"/>
</dbReference>
<dbReference type="Pfam" id="PF00582">
    <property type="entry name" value="Usp"/>
    <property type="match status" value="2"/>
</dbReference>
<proteinExistence type="inferred from homology"/>
<comment type="caution">
    <text evidence="6">The sequence shown here is derived from an EMBL/GenBank/DDBJ whole genome shotgun (WGS) entry which is preliminary data.</text>
</comment>
<keyword evidence="2" id="KW-0813">Transport</keyword>
<evidence type="ECO:0000313" key="6">
    <source>
        <dbReference type="EMBL" id="NKE70314.1"/>
    </source>
</evidence>
<dbReference type="FunFam" id="3.40.50.300:FF:000425">
    <property type="entry name" value="Probable ABC transporter, ATP-binding subunit"/>
    <property type="match status" value="1"/>
</dbReference>
<dbReference type="GO" id="GO:0016887">
    <property type="term" value="F:ATP hydrolysis activity"/>
    <property type="evidence" value="ECO:0007669"/>
    <property type="project" value="InterPro"/>
</dbReference>
<dbReference type="GO" id="GO:0005524">
    <property type="term" value="F:ATP binding"/>
    <property type="evidence" value="ECO:0007669"/>
    <property type="project" value="UniProtKB-KW"/>
</dbReference>
<evidence type="ECO:0000256" key="1">
    <source>
        <dbReference type="ARBA" id="ARBA00008791"/>
    </source>
</evidence>
<dbReference type="InterPro" id="IPR008995">
    <property type="entry name" value="Mo/tungstate-bd_C_term_dom"/>
</dbReference>
<evidence type="ECO:0000313" key="7">
    <source>
        <dbReference type="Proteomes" id="UP000534783"/>
    </source>
</evidence>
<feature type="domain" description="ABC transporter" evidence="5">
    <location>
        <begin position="3"/>
        <end position="233"/>
    </location>
</feature>
<keyword evidence="7" id="KW-1185">Reference proteome</keyword>
<dbReference type="SUPFAM" id="SSF50331">
    <property type="entry name" value="MOP-like"/>
    <property type="match status" value="1"/>
</dbReference>
<dbReference type="InterPro" id="IPR006015">
    <property type="entry name" value="Universal_stress_UspA"/>
</dbReference>
<dbReference type="AlphaFoldDB" id="A0A7X6IAF2"/>
<protein>
    <submittedName>
        <fullName evidence="6">ATP-binding cassette domain-containing protein</fullName>
    </submittedName>
</protein>
<dbReference type="SMART" id="SM00382">
    <property type="entry name" value="AAA"/>
    <property type="match status" value="1"/>
</dbReference>
<dbReference type="InterPro" id="IPR006016">
    <property type="entry name" value="UspA"/>
</dbReference>
<dbReference type="SUPFAM" id="SSF52402">
    <property type="entry name" value="Adenine nucleotide alpha hydrolases-like"/>
    <property type="match status" value="2"/>
</dbReference>
<evidence type="ECO:0000256" key="2">
    <source>
        <dbReference type="ARBA" id="ARBA00022448"/>
    </source>
</evidence>
<dbReference type="CDD" id="cd00293">
    <property type="entry name" value="USP-like"/>
    <property type="match status" value="2"/>
</dbReference>
<reference evidence="6 7" key="1">
    <citation type="journal article" date="2020" name="Nature">
        <title>Bacterial chemolithoautotrophy via manganese oxidation.</title>
        <authorList>
            <person name="Yu H."/>
            <person name="Leadbetter J.R."/>
        </authorList>
    </citation>
    <scope>NUCLEOTIDE SEQUENCE [LARGE SCALE GENOMIC DNA]</scope>
    <source>
        <strain evidence="6 7">Mn-1</strain>
    </source>
</reference>
<dbReference type="EMBL" id="VTOW01000001">
    <property type="protein sequence ID" value="NKE70314.1"/>
    <property type="molecule type" value="Genomic_DNA"/>
</dbReference>
<keyword evidence="4 6" id="KW-0067">ATP-binding</keyword>
<dbReference type="GO" id="GO:0015697">
    <property type="term" value="P:quaternary ammonium group transport"/>
    <property type="evidence" value="ECO:0007669"/>
    <property type="project" value="UniProtKB-ARBA"/>
</dbReference>
<accession>A0A7X6IAF2</accession>
<dbReference type="PROSITE" id="PS50893">
    <property type="entry name" value="ABC_TRANSPORTER_2"/>
    <property type="match status" value="1"/>
</dbReference>
<comment type="similarity">
    <text evidence="1">Belongs to the universal stress protein A family.</text>
</comment>
<dbReference type="InterPro" id="IPR050093">
    <property type="entry name" value="ABC_SmlMolc_Importer"/>
</dbReference>
<dbReference type="InterPro" id="IPR017871">
    <property type="entry name" value="ABC_transporter-like_CS"/>
</dbReference>
<dbReference type="PANTHER" id="PTHR42781:SF4">
    <property type="entry name" value="SPERMIDINE_PUTRESCINE IMPORT ATP-BINDING PROTEIN POTA"/>
    <property type="match status" value="1"/>
</dbReference>
<dbReference type="InterPro" id="IPR003439">
    <property type="entry name" value="ABC_transporter-like_ATP-bd"/>
</dbReference>
<organism evidence="6 7">
    <name type="scientific">Candidatus Manganitrophus noduliformans</name>
    <dbReference type="NCBI Taxonomy" id="2606439"/>
    <lineage>
        <taxon>Bacteria</taxon>
        <taxon>Pseudomonadati</taxon>
        <taxon>Nitrospirota</taxon>
        <taxon>Nitrospiria</taxon>
        <taxon>Candidatus Troglogloeales</taxon>
        <taxon>Candidatus Manganitrophaceae</taxon>
        <taxon>Candidatus Manganitrophus</taxon>
    </lineage>
</organism>
<evidence type="ECO:0000256" key="4">
    <source>
        <dbReference type="ARBA" id="ARBA00022840"/>
    </source>
</evidence>
<dbReference type="Gene3D" id="3.40.50.300">
    <property type="entry name" value="P-loop containing nucleotide triphosphate hydrolases"/>
    <property type="match status" value="1"/>
</dbReference>
<gene>
    <name evidence="6" type="ORF">MNODULE_06090</name>
</gene>
<dbReference type="Gene3D" id="2.40.50.100">
    <property type="match status" value="1"/>
</dbReference>
<dbReference type="InterPro" id="IPR003593">
    <property type="entry name" value="AAA+_ATPase"/>
</dbReference>
<dbReference type="PROSITE" id="PS00211">
    <property type="entry name" value="ABC_TRANSPORTER_1"/>
    <property type="match status" value="1"/>
</dbReference>
<dbReference type="PANTHER" id="PTHR42781">
    <property type="entry name" value="SPERMIDINE/PUTRESCINE IMPORT ATP-BINDING PROTEIN POTA"/>
    <property type="match status" value="1"/>
</dbReference>
<name>A0A7X6IAF2_9BACT</name>
<dbReference type="SUPFAM" id="SSF52540">
    <property type="entry name" value="P-loop containing nucleoside triphosphate hydrolases"/>
    <property type="match status" value="1"/>
</dbReference>
<keyword evidence="3" id="KW-0547">Nucleotide-binding</keyword>
<sequence length="621" mass="68026">MSISLKNISKLYGEQSVVEDVTLEIFPGELFVLLGASGSGKTTILRMIAGLVTPDQGEILLQGKVVNDLTPQERNVGFVFQNYSLFRHMTVAENIGFGLQLRRVPREERDKKIHHLLELIGLPGFGHRYPSQLSGGQQQRVAVARALAYEPSVLLLDEPFGALDLKTRIQLRQSLKQIHRQLGVTTVMVTHDQADAFELGDRIGIMDRGKLLATGAPADIYKRPKSEYVAQFLGSANFFTGLMQERHIQIGSAFLPLPEGTAAPEKGERVQVLIRPEQIEIAPSREALHGTFIGEGEIRDFLFVGGFHRMTVQVSGVVRSLTAGFGDTDPTVLSVQMGLAQTSFPIGSGQKVVVGVTSFHILPYQGLHILVGIDGSEHGEHALHFASYLAQKTQGRLTILGVAERYLEEAKAREGLTQASQAAQQELQEVETAYRRGHPAEEILNETEQNRYDLVVLGTRGRHAPGRFLGSTAARVSVNAPVPTLLTPTPFQDFKKILVCVSSEKVRKSDIRFVGRIARSTGASVTLFHVTPEGEENGGAFYLQGVLRILESLGLRVETKVGEGEIVGSILKEAYEGSYDLLVLGTRIGNLREAFLTNSVTSQVLSQVDRPVLILHIRPPS</sequence>
<evidence type="ECO:0000259" key="5">
    <source>
        <dbReference type="PROSITE" id="PS50893"/>
    </source>
</evidence>
<dbReference type="Pfam" id="PF00005">
    <property type="entry name" value="ABC_tran"/>
    <property type="match status" value="1"/>
</dbReference>
<dbReference type="Proteomes" id="UP000534783">
    <property type="component" value="Unassembled WGS sequence"/>
</dbReference>
<evidence type="ECO:0000256" key="3">
    <source>
        <dbReference type="ARBA" id="ARBA00022741"/>
    </source>
</evidence>